<dbReference type="PANTHER" id="PTHR30535">
    <property type="entry name" value="VITAMIN B12-BINDING PROTEIN"/>
    <property type="match status" value="1"/>
</dbReference>
<dbReference type="PANTHER" id="PTHR30535:SF34">
    <property type="entry name" value="MOLYBDATE-BINDING PROTEIN MOLA"/>
    <property type="match status" value="1"/>
</dbReference>
<dbReference type="PROSITE" id="PS50983">
    <property type="entry name" value="FE_B12_PBP"/>
    <property type="match status" value="1"/>
</dbReference>
<dbReference type="SUPFAM" id="SSF53807">
    <property type="entry name" value="Helical backbone' metal receptor"/>
    <property type="match status" value="1"/>
</dbReference>
<organism evidence="3 4">
    <name type="scientific">Persicobacter diffluens</name>
    <dbReference type="NCBI Taxonomy" id="981"/>
    <lineage>
        <taxon>Bacteria</taxon>
        <taxon>Pseudomonadati</taxon>
        <taxon>Bacteroidota</taxon>
        <taxon>Cytophagia</taxon>
        <taxon>Cytophagales</taxon>
        <taxon>Persicobacteraceae</taxon>
        <taxon>Persicobacter</taxon>
    </lineage>
</organism>
<keyword evidence="1" id="KW-0732">Signal</keyword>
<reference evidence="3 4" key="1">
    <citation type="submission" date="2021-12" db="EMBL/GenBank/DDBJ databases">
        <title>Genome sequencing of bacteria with rrn-lacking chromosome and rrn-plasmid.</title>
        <authorList>
            <person name="Anda M."/>
            <person name="Iwasaki W."/>
        </authorList>
    </citation>
    <scope>NUCLEOTIDE SEQUENCE [LARGE SCALE GENOMIC DNA]</scope>
    <source>
        <strain evidence="3 4">NBRC 15940</strain>
    </source>
</reference>
<comment type="caution">
    <text evidence="3">The sequence shown here is derived from an EMBL/GenBank/DDBJ whole genome shotgun (WGS) entry which is preliminary data.</text>
</comment>
<evidence type="ECO:0000259" key="2">
    <source>
        <dbReference type="PROSITE" id="PS50983"/>
    </source>
</evidence>
<sequence>MFNIRLYSCLILVSFFAACGTSNNTKNEGAETIDLQQTDYTFFEDSLNIEFAKNFEISKHSNFKKLVLHSRLNNKHEVSEYYLVKRGTPYPKGVHSSKVIEVPVRKVVALSNTHVGMLDRLRGLSALKGVDAHDYIPDRTIRTKIESGEIKEVGAYSKLNEELILAMKPDVVLYDDMGQDETYPALKSQGICLLPISSWQEETPLGRTEWLKVMALLLDKPERATLAFDRTRENYFSWKSFADTLDRSVNVICGLPYKGVWHMAGGKSFTAQFIEAAGGNFMFKENDVVAAVPVDFEVVFKKAQQSQVWLNVGPVKTKEELVDLDERYALFPPYSLNRIYNNNGLEIDGVNAFWYTGYLNPDLVLKDLIKIIHPEAFSDSTLVYYRPIN</sequence>
<dbReference type="Proteomes" id="UP001310022">
    <property type="component" value="Unassembled WGS sequence"/>
</dbReference>
<gene>
    <name evidence="3" type="ORF">PEDI_15610</name>
</gene>
<dbReference type="Pfam" id="PF01497">
    <property type="entry name" value="Peripla_BP_2"/>
    <property type="match status" value="1"/>
</dbReference>
<dbReference type="InterPro" id="IPR002491">
    <property type="entry name" value="ABC_transptr_periplasmic_BD"/>
</dbReference>
<dbReference type="RefSeq" id="WP_053404900.1">
    <property type="nucleotide sequence ID" value="NZ_BQKE01000001.1"/>
</dbReference>
<dbReference type="Gene3D" id="3.40.50.1980">
    <property type="entry name" value="Nitrogenase molybdenum iron protein domain"/>
    <property type="match status" value="2"/>
</dbReference>
<accession>A0AAN4VXE8</accession>
<dbReference type="AlphaFoldDB" id="A0AAN4VXE8"/>
<evidence type="ECO:0000313" key="3">
    <source>
        <dbReference type="EMBL" id="GJM61009.1"/>
    </source>
</evidence>
<feature type="chain" id="PRO_5042902199" evidence="1">
    <location>
        <begin position="20"/>
        <end position="389"/>
    </location>
</feature>
<dbReference type="EMBL" id="BQKE01000001">
    <property type="protein sequence ID" value="GJM61009.1"/>
    <property type="molecule type" value="Genomic_DNA"/>
</dbReference>
<feature type="domain" description="Fe/B12 periplasmic-binding" evidence="2">
    <location>
        <begin position="106"/>
        <end position="376"/>
    </location>
</feature>
<proteinExistence type="predicted"/>
<keyword evidence="4" id="KW-1185">Reference proteome</keyword>
<feature type="signal peptide" evidence="1">
    <location>
        <begin position="1"/>
        <end position="19"/>
    </location>
</feature>
<dbReference type="GO" id="GO:0071281">
    <property type="term" value="P:cellular response to iron ion"/>
    <property type="evidence" value="ECO:0007669"/>
    <property type="project" value="TreeGrafter"/>
</dbReference>
<protein>
    <submittedName>
        <fullName evidence="3">Iron ABC transporter substrate-binding protein</fullName>
    </submittedName>
</protein>
<name>A0AAN4VXE8_9BACT</name>
<dbReference type="InterPro" id="IPR050902">
    <property type="entry name" value="ABC_Transporter_SBP"/>
</dbReference>
<evidence type="ECO:0000313" key="4">
    <source>
        <dbReference type="Proteomes" id="UP001310022"/>
    </source>
</evidence>
<evidence type="ECO:0000256" key="1">
    <source>
        <dbReference type="SAM" id="SignalP"/>
    </source>
</evidence>
<dbReference type="PROSITE" id="PS51257">
    <property type="entry name" value="PROKAR_LIPOPROTEIN"/>
    <property type="match status" value="1"/>
</dbReference>